<dbReference type="OrthoDB" id="2591431at2759"/>
<dbReference type="VEuPathDB" id="FungiDB:CC1G_10530"/>
<feature type="region of interest" description="Disordered" evidence="1">
    <location>
        <begin position="362"/>
        <end position="520"/>
    </location>
</feature>
<keyword evidence="2" id="KW-0812">Transmembrane</keyword>
<keyword evidence="2" id="KW-0472">Membrane</keyword>
<feature type="compositionally biased region" description="Polar residues" evidence="1">
    <location>
        <begin position="259"/>
        <end position="269"/>
    </location>
</feature>
<feature type="compositionally biased region" description="Polar residues" evidence="1">
    <location>
        <begin position="131"/>
        <end position="154"/>
    </location>
</feature>
<protein>
    <submittedName>
        <fullName evidence="3">Uncharacterized protein</fullName>
    </submittedName>
</protein>
<feature type="compositionally biased region" description="Low complexity" evidence="1">
    <location>
        <begin position="401"/>
        <end position="430"/>
    </location>
</feature>
<dbReference type="RefSeq" id="XP_001828658.2">
    <property type="nucleotide sequence ID" value="XM_001828606.2"/>
</dbReference>
<dbReference type="EMBL" id="AACS02000001">
    <property type="protein sequence ID" value="EAU93162.2"/>
    <property type="molecule type" value="Genomic_DNA"/>
</dbReference>
<evidence type="ECO:0000256" key="1">
    <source>
        <dbReference type="SAM" id="MobiDB-lite"/>
    </source>
</evidence>
<organism evidence="3 4">
    <name type="scientific">Coprinopsis cinerea (strain Okayama-7 / 130 / ATCC MYA-4618 / FGSC 9003)</name>
    <name type="common">Inky cap fungus</name>
    <name type="synonym">Hormographiella aspergillata</name>
    <dbReference type="NCBI Taxonomy" id="240176"/>
    <lineage>
        <taxon>Eukaryota</taxon>
        <taxon>Fungi</taxon>
        <taxon>Dikarya</taxon>
        <taxon>Basidiomycota</taxon>
        <taxon>Agaricomycotina</taxon>
        <taxon>Agaricomycetes</taxon>
        <taxon>Agaricomycetidae</taxon>
        <taxon>Agaricales</taxon>
        <taxon>Agaricineae</taxon>
        <taxon>Psathyrellaceae</taxon>
        <taxon>Coprinopsis</taxon>
    </lineage>
</organism>
<accession>A8N1A9</accession>
<sequence length="520" mass="54078">MSDSTGITAGGITRAMRVGAAQGGAECDTVDPGADFFYSLDGELAQCSDYPFTNYGRAVQPVTIFGFVPGGLSFAVQPPPGDSFDWRATIPAGTQIAFFMTDAEGRNGGTSAIQTASSSSDASCLPLSSAPVPSSTRSASETGTRSSATRQPTASGIGDSSDNQDEDNDEKKDGPNVGIIVGAAAGGFVFLGIFAFLAVFCFKRNKSSPSPPQEGKSFTDYGTGGSVLPVSPSNTYLLPSTLNSSSANIAPSQAAAPYPQNTYSTNGSHTPLIKHASPNPTVNSSFPAQQAEYNPYTADEMGGYGGYGSSSATQGGPGQYNDSSGNLYGGSAATGYPPQPMATGVAAAGAYGYGQYSGYQQGHQQYQHGQQPYHQDHCGQTSNPYPPAQGHHRQGSHPYAQSQHSYQHNQYHQHPQHGYNPASASSYAPSRTTGTLYATNADPAPSSVYSASSQGTQRPQASGSGEKSVSPPSAPSQRLIVHQDIEETMDLPDELPPQYSESRAPIPGLPGSQPTGDRKR</sequence>
<dbReference type="AlphaFoldDB" id="A8N1A9"/>
<dbReference type="InParanoid" id="A8N1A9"/>
<dbReference type="eggNOG" id="ENOG502SKDC">
    <property type="taxonomic scope" value="Eukaryota"/>
</dbReference>
<evidence type="ECO:0000313" key="4">
    <source>
        <dbReference type="Proteomes" id="UP000001861"/>
    </source>
</evidence>
<name>A8N1A9_COPC7</name>
<gene>
    <name evidence="3" type="ORF">CC1G_10530</name>
</gene>
<feature type="region of interest" description="Disordered" evidence="1">
    <location>
        <begin position="255"/>
        <end position="287"/>
    </location>
</feature>
<dbReference type="Proteomes" id="UP000001861">
    <property type="component" value="Unassembled WGS sequence"/>
</dbReference>
<dbReference type="KEGG" id="cci:CC1G_10530"/>
<feature type="compositionally biased region" description="Low complexity" evidence="1">
    <location>
        <begin position="120"/>
        <end position="130"/>
    </location>
</feature>
<feature type="transmembrane region" description="Helical" evidence="2">
    <location>
        <begin position="177"/>
        <end position="202"/>
    </location>
</feature>
<dbReference type="OMA" id="YQHEDAG"/>
<keyword evidence="2" id="KW-1133">Transmembrane helix</keyword>
<proteinExistence type="predicted"/>
<feature type="region of interest" description="Disordered" evidence="1">
    <location>
        <begin position="120"/>
        <end position="173"/>
    </location>
</feature>
<dbReference type="GeneID" id="6005083"/>
<comment type="caution">
    <text evidence="3">The sequence shown here is derived from an EMBL/GenBank/DDBJ whole genome shotgun (WGS) entry which is preliminary data.</text>
</comment>
<dbReference type="HOGENOM" id="CLU_033085_1_0_1"/>
<feature type="compositionally biased region" description="Low complexity" evidence="1">
    <location>
        <begin position="362"/>
        <end position="373"/>
    </location>
</feature>
<feature type="compositionally biased region" description="Polar residues" evidence="1">
    <location>
        <begin position="278"/>
        <end position="287"/>
    </location>
</feature>
<dbReference type="STRING" id="240176.A8N1A9"/>
<reference evidence="3 4" key="1">
    <citation type="journal article" date="2010" name="Proc. Natl. Acad. Sci. U.S.A.">
        <title>Insights into evolution of multicellular fungi from the assembled chromosomes of the mushroom Coprinopsis cinerea (Coprinus cinereus).</title>
        <authorList>
            <person name="Stajich J.E."/>
            <person name="Wilke S.K."/>
            <person name="Ahren D."/>
            <person name="Au C.H."/>
            <person name="Birren B.W."/>
            <person name="Borodovsky M."/>
            <person name="Burns C."/>
            <person name="Canback B."/>
            <person name="Casselton L.A."/>
            <person name="Cheng C.K."/>
            <person name="Deng J."/>
            <person name="Dietrich F.S."/>
            <person name="Fargo D.C."/>
            <person name="Farman M.L."/>
            <person name="Gathman A.C."/>
            <person name="Goldberg J."/>
            <person name="Guigo R."/>
            <person name="Hoegger P.J."/>
            <person name="Hooker J.B."/>
            <person name="Huggins A."/>
            <person name="James T.Y."/>
            <person name="Kamada T."/>
            <person name="Kilaru S."/>
            <person name="Kodira C."/>
            <person name="Kues U."/>
            <person name="Kupfer D."/>
            <person name="Kwan H.S."/>
            <person name="Lomsadze A."/>
            <person name="Li W."/>
            <person name="Lilly W.W."/>
            <person name="Ma L.J."/>
            <person name="Mackey A.J."/>
            <person name="Manning G."/>
            <person name="Martin F."/>
            <person name="Muraguchi H."/>
            <person name="Natvig D.O."/>
            <person name="Palmerini H."/>
            <person name="Ramesh M.A."/>
            <person name="Rehmeyer C.J."/>
            <person name="Roe B.A."/>
            <person name="Shenoy N."/>
            <person name="Stanke M."/>
            <person name="Ter-Hovhannisyan V."/>
            <person name="Tunlid A."/>
            <person name="Velagapudi R."/>
            <person name="Vision T.J."/>
            <person name="Zeng Q."/>
            <person name="Zolan M.E."/>
            <person name="Pukkila P.J."/>
        </authorList>
    </citation>
    <scope>NUCLEOTIDE SEQUENCE [LARGE SCALE GENOMIC DNA]</scope>
    <source>
        <strain evidence="4">Okayama-7 / 130 / ATCC MYA-4618 / FGSC 9003</strain>
    </source>
</reference>
<evidence type="ECO:0000256" key="2">
    <source>
        <dbReference type="SAM" id="Phobius"/>
    </source>
</evidence>
<feature type="compositionally biased region" description="Polar residues" evidence="1">
    <location>
        <begin position="447"/>
        <end position="471"/>
    </location>
</feature>
<keyword evidence="4" id="KW-1185">Reference proteome</keyword>
<evidence type="ECO:0000313" key="3">
    <source>
        <dbReference type="EMBL" id="EAU93162.2"/>
    </source>
</evidence>